<evidence type="ECO:0000256" key="1">
    <source>
        <dbReference type="ARBA" id="ARBA00001968"/>
    </source>
</evidence>
<keyword evidence="3 4" id="KW-0546">Nucleotide metabolism</keyword>
<keyword evidence="4" id="KW-0963">Cytoplasm</keyword>
<dbReference type="InterPro" id="IPR003697">
    <property type="entry name" value="Maf-like"/>
</dbReference>
<comment type="caution">
    <text evidence="4">Lacks conserved residue(s) required for the propagation of feature annotation.</text>
</comment>
<dbReference type="PANTHER" id="PTHR43213:SF5">
    <property type="entry name" value="BIFUNCTIONAL DTTP_UTP PYROPHOSPHATASE_METHYLTRANSFERASE PROTEIN-RELATED"/>
    <property type="match status" value="1"/>
</dbReference>
<evidence type="ECO:0000256" key="2">
    <source>
        <dbReference type="ARBA" id="ARBA00022801"/>
    </source>
</evidence>
<dbReference type="RefSeq" id="WP_168720313.1">
    <property type="nucleotide sequence ID" value="NZ_CP042909.1"/>
</dbReference>
<proteinExistence type="inferred from homology"/>
<organism evidence="5 6">
    <name type="scientific">Thermosulfurimonas marina</name>
    <dbReference type="NCBI Taxonomy" id="2047767"/>
    <lineage>
        <taxon>Bacteria</taxon>
        <taxon>Pseudomonadati</taxon>
        <taxon>Thermodesulfobacteriota</taxon>
        <taxon>Thermodesulfobacteria</taxon>
        <taxon>Thermodesulfobacteriales</taxon>
        <taxon>Thermodesulfobacteriaceae</taxon>
        <taxon>Thermosulfurimonas</taxon>
    </lineage>
</organism>
<dbReference type="PIRSF" id="PIRSF006305">
    <property type="entry name" value="Maf"/>
    <property type="match status" value="1"/>
</dbReference>
<comment type="cofactor">
    <cofactor evidence="1 4">
        <name>a divalent metal cation</name>
        <dbReference type="ChEBI" id="CHEBI:60240"/>
    </cofactor>
</comment>
<comment type="catalytic activity">
    <reaction evidence="4">
        <text>UTP + H2O = UMP + diphosphate + H(+)</text>
        <dbReference type="Rhea" id="RHEA:29395"/>
        <dbReference type="ChEBI" id="CHEBI:15377"/>
        <dbReference type="ChEBI" id="CHEBI:15378"/>
        <dbReference type="ChEBI" id="CHEBI:33019"/>
        <dbReference type="ChEBI" id="CHEBI:46398"/>
        <dbReference type="ChEBI" id="CHEBI:57865"/>
        <dbReference type="EC" id="3.6.1.9"/>
    </reaction>
</comment>
<dbReference type="InterPro" id="IPR029001">
    <property type="entry name" value="ITPase-like_fam"/>
</dbReference>
<dbReference type="KEGG" id="tmai:FVE67_02335"/>
<dbReference type="PANTHER" id="PTHR43213">
    <property type="entry name" value="BIFUNCTIONAL DTTP/UTP PYROPHOSPHATASE/METHYLTRANSFERASE PROTEIN-RELATED"/>
    <property type="match status" value="1"/>
</dbReference>
<comment type="subcellular location">
    <subcellularLocation>
        <location evidence="4">Cytoplasm</location>
    </subcellularLocation>
</comment>
<keyword evidence="6" id="KW-1185">Reference proteome</keyword>
<name>A0A6H1WUX9_9BACT</name>
<dbReference type="NCBIfam" id="TIGR00172">
    <property type="entry name" value="maf"/>
    <property type="match status" value="1"/>
</dbReference>
<reference evidence="5 6" key="1">
    <citation type="submission" date="2019-08" db="EMBL/GenBank/DDBJ databases">
        <title>Complete genome sequence of Thermosulfurimonas marina SU872T, an anaerobic thermophilic chemolithoautotrophic bacterium isolated from a shallow marine hydrothermal vent.</title>
        <authorList>
            <person name="Allioux M."/>
            <person name="Jebbar M."/>
            <person name="Slobodkina G."/>
            <person name="Slobodkin A."/>
            <person name="Moalic Y."/>
            <person name="Frolova A."/>
            <person name="Shao Z."/>
            <person name="Alain K."/>
        </authorList>
    </citation>
    <scope>NUCLEOTIDE SEQUENCE [LARGE SCALE GENOMIC DNA]</scope>
    <source>
        <strain evidence="5 6">SU872</strain>
    </source>
</reference>
<feature type="site" description="Important for substrate specificity" evidence="4">
    <location>
        <position position="84"/>
    </location>
</feature>
<comment type="function">
    <text evidence="4">Nucleoside triphosphate pyrophosphatase that hydrolyzes dTTP and UTP. May have a dual role in cell division arrest and in preventing the incorporation of modified nucleotides into cellular nucleic acids.</text>
</comment>
<dbReference type="CDD" id="cd00555">
    <property type="entry name" value="Maf"/>
    <property type="match status" value="1"/>
</dbReference>
<feature type="site" description="Important for substrate specificity" evidence="4">
    <location>
        <position position="166"/>
    </location>
</feature>
<evidence type="ECO:0000313" key="5">
    <source>
        <dbReference type="EMBL" id="QJA06959.1"/>
    </source>
</evidence>
<comment type="catalytic activity">
    <reaction evidence="4">
        <text>dTTP + H2O = dTMP + diphosphate + H(+)</text>
        <dbReference type="Rhea" id="RHEA:28534"/>
        <dbReference type="ChEBI" id="CHEBI:15377"/>
        <dbReference type="ChEBI" id="CHEBI:15378"/>
        <dbReference type="ChEBI" id="CHEBI:33019"/>
        <dbReference type="ChEBI" id="CHEBI:37568"/>
        <dbReference type="ChEBI" id="CHEBI:63528"/>
        <dbReference type="EC" id="3.6.1.9"/>
    </reaction>
</comment>
<dbReference type="Gene3D" id="3.90.950.10">
    <property type="match status" value="1"/>
</dbReference>
<gene>
    <name evidence="5" type="ORF">FVE67_02335</name>
</gene>
<dbReference type="GO" id="GO:0005737">
    <property type="term" value="C:cytoplasm"/>
    <property type="evidence" value="ECO:0007669"/>
    <property type="project" value="UniProtKB-SubCell"/>
</dbReference>
<evidence type="ECO:0000256" key="3">
    <source>
        <dbReference type="ARBA" id="ARBA00023080"/>
    </source>
</evidence>
<comment type="similarity">
    <text evidence="4">Belongs to the Maf family. YhdE subfamily.</text>
</comment>
<dbReference type="GO" id="GO:0009117">
    <property type="term" value="P:nucleotide metabolic process"/>
    <property type="evidence" value="ECO:0007669"/>
    <property type="project" value="UniProtKB-KW"/>
</dbReference>
<dbReference type="EMBL" id="CP042909">
    <property type="protein sequence ID" value="QJA06959.1"/>
    <property type="molecule type" value="Genomic_DNA"/>
</dbReference>
<evidence type="ECO:0000313" key="6">
    <source>
        <dbReference type="Proteomes" id="UP000501253"/>
    </source>
</evidence>
<dbReference type="Proteomes" id="UP000501253">
    <property type="component" value="Chromosome"/>
</dbReference>
<dbReference type="Pfam" id="PF02545">
    <property type="entry name" value="Maf"/>
    <property type="match status" value="1"/>
</dbReference>
<sequence length="213" mass="22849">MADHGKRPALFRNRVPLVLASKSPRRRELLSSVGLSFEVFPAEVDESLPPGVSPEEAVKGLARRKAQAVAQRAGSEAAVLAADTLVVQAGRFLGKPRDLAEARRMLKSLSGAWHEVFTGVALAFRQKEKVFFTCTRVRFRDLLPEEIEAYLATGEPLGKAGAYAIQGLAAAFVVEVQGSVTGVVGLPLAETLKLLLEEALIEPTPCEGFKDGA</sequence>
<feature type="active site" description="Proton acceptor" evidence="4">
    <location>
        <position position="83"/>
    </location>
</feature>
<dbReference type="EC" id="3.6.1.9" evidence="4"/>
<dbReference type="GO" id="GO:0047429">
    <property type="term" value="F:nucleoside triphosphate diphosphatase activity"/>
    <property type="evidence" value="ECO:0007669"/>
    <property type="project" value="UniProtKB-EC"/>
</dbReference>
<accession>A0A6H1WUX9</accession>
<dbReference type="HAMAP" id="MF_00528">
    <property type="entry name" value="Maf"/>
    <property type="match status" value="1"/>
</dbReference>
<protein>
    <recommendedName>
        <fullName evidence="4">dTTP/UTP pyrophosphatase</fullName>
        <shortName evidence="4">dTTPase/UTPase</shortName>
        <ecNumber evidence="4">3.6.1.9</ecNumber>
    </recommendedName>
    <alternativeName>
        <fullName evidence="4">Nucleoside triphosphate pyrophosphatase</fullName>
    </alternativeName>
    <alternativeName>
        <fullName evidence="4">Nucleotide pyrophosphatase</fullName>
        <shortName evidence="4">Nucleotide PPase</shortName>
    </alternativeName>
</protein>
<keyword evidence="2 4" id="KW-0378">Hydrolase</keyword>
<evidence type="ECO:0000256" key="4">
    <source>
        <dbReference type="HAMAP-Rule" id="MF_00528"/>
    </source>
</evidence>
<dbReference type="AlphaFoldDB" id="A0A6H1WUX9"/>
<dbReference type="SUPFAM" id="SSF52972">
    <property type="entry name" value="ITPase-like"/>
    <property type="match status" value="1"/>
</dbReference>
<feature type="site" description="Important for substrate specificity" evidence="4">
    <location>
        <position position="25"/>
    </location>
</feature>